<name>A7RNZ7_NEMVE</name>
<dbReference type="KEGG" id="nve:5518906"/>
<dbReference type="OrthoDB" id="10067653at2759"/>
<evidence type="ECO:0000256" key="1">
    <source>
        <dbReference type="SAM" id="MobiDB-lite"/>
    </source>
</evidence>
<dbReference type="PANTHER" id="PTHR21359:SF1">
    <property type="entry name" value="DUF5577 DOMAIN-CONTAINING PROTEIN"/>
    <property type="match status" value="1"/>
</dbReference>
<evidence type="ECO:0008006" key="4">
    <source>
        <dbReference type="Google" id="ProtNLM"/>
    </source>
</evidence>
<accession>A7RNZ7</accession>
<dbReference type="OMA" id="MVDHWIN"/>
<dbReference type="InParanoid" id="A7RNZ7"/>
<dbReference type="InterPro" id="IPR039161">
    <property type="entry name" value="C19orf47-like"/>
</dbReference>
<feature type="compositionally biased region" description="Low complexity" evidence="1">
    <location>
        <begin position="128"/>
        <end position="142"/>
    </location>
</feature>
<keyword evidence="3" id="KW-1185">Reference proteome</keyword>
<feature type="region of interest" description="Disordered" evidence="1">
    <location>
        <begin position="278"/>
        <end position="308"/>
    </location>
</feature>
<sequence length="389" mass="41920">MTTQVPKWLNFFKDAGIPVTLATNYAITFCDHRIQNDMLPDLTKEILRDMGITVMGDIIAILRHAKEVHAQSEREKAAEAFSSESEVKTPSRTPGRKTPPELQARKETPASRMVDSWISNQRLQSGTRSPSNASNSPRNSPSLKKKLKITTSSEFEPRAKVPTKSLSDRFGGRLGGVGGASLAATNKVVPKVQRVSLSPGGQVTVKPARRVQGAVIKQTVSSKQKLTVAVGAKGKGKVSSVFDRLGEEPSGPKPVPKMAAAAPIRAQPPLKPLKTSITAQKKVKTPTEPSSSSVFSRLGGISAPQGKQQVSIAPLPTRNLQPFFTSADDDDNEDGIDYSSHSVLRPVREKEPVKVKPVKQVQPVKRSVGLVSSNDESGRSVFTRLGPKS</sequence>
<dbReference type="eggNOG" id="KOG3930">
    <property type="taxonomic scope" value="Eukaryota"/>
</dbReference>
<feature type="region of interest" description="Disordered" evidence="1">
    <location>
        <begin position="73"/>
        <end position="167"/>
    </location>
</feature>
<protein>
    <recommendedName>
        <fullName evidence="4">DUF5577 domain-containing protein</fullName>
    </recommendedName>
</protein>
<dbReference type="CDD" id="cd09531">
    <property type="entry name" value="SAM_CS047"/>
    <property type="match status" value="1"/>
</dbReference>
<dbReference type="Gene3D" id="1.10.150.50">
    <property type="entry name" value="Transcription Factor, Ets-1"/>
    <property type="match status" value="1"/>
</dbReference>
<feature type="region of interest" description="Disordered" evidence="1">
    <location>
        <begin position="366"/>
        <end position="389"/>
    </location>
</feature>
<reference evidence="2 3" key="1">
    <citation type="journal article" date="2007" name="Science">
        <title>Sea anemone genome reveals ancestral eumetazoan gene repertoire and genomic organization.</title>
        <authorList>
            <person name="Putnam N.H."/>
            <person name="Srivastava M."/>
            <person name="Hellsten U."/>
            <person name="Dirks B."/>
            <person name="Chapman J."/>
            <person name="Salamov A."/>
            <person name="Terry A."/>
            <person name="Shapiro H."/>
            <person name="Lindquist E."/>
            <person name="Kapitonov V.V."/>
            <person name="Jurka J."/>
            <person name="Genikhovich G."/>
            <person name="Grigoriev I.V."/>
            <person name="Lucas S.M."/>
            <person name="Steele R.E."/>
            <person name="Finnerty J.R."/>
            <person name="Technau U."/>
            <person name="Martindale M.Q."/>
            <person name="Rokhsar D.S."/>
        </authorList>
    </citation>
    <scope>NUCLEOTIDE SEQUENCE [LARGE SCALE GENOMIC DNA]</scope>
    <source>
        <strain evidence="3">CH2 X CH6</strain>
    </source>
</reference>
<dbReference type="InterPro" id="IPR013761">
    <property type="entry name" value="SAM/pointed_sf"/>
</dbReference>
<proteinExistence type="predicted"/>
<feature type="compositionally biased region" description="Polar residues" evidence="1">
    <location>
        <begin position="117"/>
        <end position="127"/>
    </location>
</feature>
<gene>
    <name evidence="2" type="ORF">NEMVEDRAFT_v1g239680</name>
</gene>
<organism evidence="2 3">
    <name type="scientific">Nematostella vectensis</name>
    <name type="common">Starlet sea anemone</name>
    <dbReference type="NCBI Taxonomy" id="45351"/>
    <lineage>
        <taxon>Eukaryota</taxon>
        <taxon>Metazoa</taxon>
        <taxon>Cnidaria</taxon>
        <taxon>Anthozoa</taxon>
        <taxon>Hexacorallia</taxon>
        <taxon>Actiniaria</taxon>
        <taxon>Edwardsiidae</taxon>
        <taxon>Nematostella</taxon>
    </lineage>
</organism>
<evidence type="ECO:0000313" key="3">
    <source>
        <dbReference type="Proteomes" id="UP000001593"/>
    </source>
</evidence>
<dbReference type="PANTHER" id="PTHR21359">
    <property type="entry name" value="DUF5577 DOMAIN-CONTAINING PROTEIN"/>
    <property type="match status" value="1"/>
</dbReference>
<dbReference type="GO" id="GO:0005634">
    <property type="term" value="C:nucleus"/>
    <property type="evidence" value="ECO:0000318"/>
    <property type="project" value="GO_Central"/>
</dbReference>
<dbReference type="EMBL" id="DS469524">
    <property type="protein sequence ID" value="EDO46825.1"/>
    <property type="molecule type" value="Genomic_DNA"/>
</dbReference>
<dbReference type="Proteomes" id="UP000001593">
    <property type="component" value="Unassembled WGS sequence"/>
</dbReference>
<dbReference type="InterPro" id="IPR040772">
    <property type="entry name" value="C19orf47_SAM"/>
</dbReference>
<dbReference type="SUPFAM" id="SSF47769">
    <property type="entry name" value="SAM/Pointed domain"/>
    <property type="match status" value="1"/>
</dbReference>
<evidence type="ECO:0000313" key="2">
    <source>
        <dbReference type="EMBL" id="EDO46825.1"/>
    </source>
</evidence>
<dbReference type="AlphaFoldDB" id="A7RNZ7"/>
<dbReference type="HOGENOM" id="CLU_710388_0_0_1"/>
<dbReference type="Pfam" id="PF18017">
    <property type="entry name" value="SAM_4"/>
    <property type="match status" value="1"/>
</dbReference>